<dbReference type="PANTHER" id="PTHR13007">
    <property type="entry name" value="PRE-MRNA SPLICING FACTOR-RELATED"/>
    <property type="match status" value="1"/>
</dbReference>
<dbReference type="EMBL" id="CACRXK020013074">
    <property type="protein sequence ID" value="CAB4024512.1"/>
    <property type="molecule type" value="Genomic_DNA"/>
</dbReference>
<comment type="similarity">
    <text evidence="2">Belongs to the PRP18 family.</text>
</comment>
<dbReference type="Gene3D" id="1.20.940.10">
    <property type="entry name" value="Functional domain of the splicing factor Prp18"/>
    <property type="match status" value="1"/>
</dbReference>
<gene>
    <name evidence="8" type="ORF">PACLA_8A034829</name>
</gene>
<dbReference type="GO" id="GO:0005682">
    <property type="term" value="C:U5 snRNP"/>
    <property type="evidence" value="ECO:0007669"/>
    <property type="project" value="TreeGrafter"/>
</dbReference>
<evidence type="ECO:0000256" key="7">
    <source>
        <dbReference type="ARBA" id="ARBA00023242"/>
    </source>
</evidence>
<name>A0A6S7KA29_PARCT</name>
<dbReference type="GO" id="GO:0000350">
    <property type="term" value="P:generation of catalytic spliceosome for second transesterification step"/>
    <property type="evidence" value="ECO:0007669"/>
    <property type="project" value="TreeGrafter"/>
</dbReference>
<keyword evidence="6" id="KW-0508">mRNA splicing</keyword>
<dbReference type="InterPro" id="IPR004098">
    <property type="entry name" value="Prp18"/>
</dbReference>
<evidence type="ECO:0000256" key="1">
    <source>
        <dbReference type="ARBA" id="ARBA00004123"/>
    </source>
</evidence>
<evidence type="ECO:0000256" key="6">
    <source>
        <dbReference type="ARBA" id="ARBA00023187"/>
    </source>
</evidence>
<dbReference type="PANTHER" id="PTHR13007:SF19">
    <property type="entry name" value="PRE-MRNA-SPLICING FACTOR 18"/>
    <property type="match status" value="1"/>
</dbReference>
<accession>A0A6S7KA29</accession>
<comment type="subcellular location">
    <subcellularLocation>
        <location evidence="1">Nucleus</location>
    </subcellularLocation>
</comment>
<protein>
    <recommendedName>
        <fullName evidence="3">Pre-mRNA-splicing factor 18</fullName>
    </recommendedName>
</protein>
<evidence type="ECO:0000256" key="4">
    <source>
        <dbReference type="ARBA" id="ARBA00022664"/>
    </source>
</evidence>
<comment type="caution">
    <text evidence="8">The sequence shown here is derived from an EMBL/GenBank/DDBJ whole genome shotgun (WGS) entry which is preliminary data.</text>
</comment>
<keyword evidence="5" id="KW-0747">Spliceosome</keyword>
<sequence length="342" mass="39287">MACLDSTNTCDETQYDGIHSIQYHSLFQPLSTRVDRALLMVDHALQLLLSLNTSVRDDPLLREYPLVVQLLVWESSVLGNNALSNQSLLFEIEQVVCKECGESSSLVLEDKKFEHEDIHRSMEASEENFLVNYIKFKFYYLFLKGTSSEDADQGKNIKVKNDGTTFEIIQEMAVKFAKGDKSFDQEVIYKFLKFLMDLWATDLNDRPQEVERSIEGKMAMATHRQTERYLKPLLRKLKAKATPSDILDFLIEIVGALLEREYVKANDSYLQMAIGNAPWPIGVTMVGIHARTGREKIFAQHVAHVLNDETQRKYIQALKRLMTFCQKKFEADPSKSVEYHAV</sequence>
<dbReference type="Pfam" id="PF02840">
    <property type="entry name" value="Prp18"/>
    <property type="match status" value="1"/>
</dbReference>
<dbReference type="InterPro" id="IPR039979">
    <property type="entry name" value="PRPF18"/>
</dbReference>
<keyword evidence="7" id="KW-0539">Nucleus</keyword>
<dbReference type="FunFam" id="1.20.940.10:FF:000002">
    <property type="entry name" value="Pre-mRNA processing factor 18"/>
    <property type="match status" value="1"/>
</dbReference>
<evidence type="ECO:0000256" key="5">
    <source>
        <dbReference type="ARBA" id="ARBA00022728"/>
    </source>
</evidence>
<evidence type="ECO:0000313" key="8">
    <source>
        <dbReference type="EMBL" id="CAB4024512.1"/>
    </source>
</evidence>
<evidence type="ECO:0000313" key="9">
    <source>
        <dbReference type="Proteomes" id="UP001152795"/>
    </source>
</evidence>
<dbReference type="OrthoDB" id="10261918at2759"/>
<evidence type="ECO:0000256" key="2">
    <source>
        <dbReference type="ARBA" id="ARBA00008137"/>
    </source>
</evidence>
<evidence type="ECO:0000256" key="3">
    <source>
        <dbReference type="ARBA" id="ARBA00018242"/>
    </source>
</evidence>
<dbReference type="GO" id="GO:0071021">
    <property type="term" value="C:U2-type post-spliceosomal complex"/>
    <property type="evidence" value="ECO:0007669"/>
    <property type="project" value="TreeGrafter"/>
</dbReference>
<reference evidence="8" key="1">
    <citation type="submission" date="2020-04" db="EMBL/GenBank/DDBJ databases">
        <authorList>
            <person name="Alioto T."/>
            <person name="Alioto T."/>
            <person name="Gomez Garrido J."/>
        </authorList>
    </citation>
    <scope>NUCLEOTIDE SEQUENCE</scope>
    <source>
        <strain evidence="8">A484AB</strain>
    </source>
</reference>
<keyword evidence="9" id="KW-1185">Reference proteome</keyword>
<organism evidence="8 9">
    <name type="scientific">Paramuricea clavata</name>
    <name type="common">Red gorgonian</name>
    <name type="synonym">Violescent sea-whip</name>
    <dbReference type="NCBI Taxonomy" id="317549"/>
    <lineage>
        <taxon>Eukaryota</taxon>
        <taxon>Metazoa</taxon>
        <taxon>Cnidaria</taxon>
        <taxon>Anthozoa</taxon>
        <taxon>Octocorallia</taxon>
        <taxon>Malacalcyonacea</taxon>
        <taxon>Plexauridae</taxon>
        <taxon>Paramuricea</taxon>
    </lineage>
</organism>
<keyword evidence="4" id="KW-0507">mRNA processing</keyword>
<dbReference type="SUPFAM" id="SSF47938">
    <property type="entry name" value="Functional domain of the splicing factor Prp18"/>
    <property type="match status" value="1"/>
</dbReference>
<dbReference type="Proteomes" id="UP001152795">
    <property type="component" value="Unassembled WGS sequence"/>
</dbReference>
<dbReference type="AlphaFoldDB" id="A0A6S7KA29"/>
<proteinExistence type="inferred from homology"/>
<dbReference type="GO" id="GO:0046540">
    <property type="term" value="C:U4/U6 x U5 tri-snRNP complex"/>
    <property type="evidence" value="ECO:0007669"/>
    <property type="project" value="TreeGrafter"/>
</dbReference>